<keyword evidence="1 2" id="KW-0238">DNA-binding</keyword>
<proteinExistence type="predicted"/>
<sequence>MTNDNVSFMIETSLYDIVSCVRTGGYAVPKQTFFNLPEDKKNKLIESAELEFTRVPLFEASIANIIKTAGIPRGSFYQYFEDKEDLYFYILDGKLKKAKVGFINLLKKHNGDLIKAFMEMYYRILVAIPDEEEKNFLKNAILHTSHRVESSFASMIDANIDNQEFKEIIGLINKDSLNMNEDKELLQIFKIISALAFHNFIEKILKGLSDDEAMETFTLRMDLIKQGISKKK</sequence>
<dbReference type="Pfam" id="PF17924">
    <property type="entry name" value="TetR_C_19"/>
    <property type="match status" value="1"/>
</dbReference>
<dbReference type="EMBL" id="JAUSTU010000001">
    <property type="protein sequence ID" value="MDQ0153984.1"/>
    <property type="molecule type" value="Genomic_DNA"/>
</dbReference>
<dbReference type="PROSITE" id="PS50977">
    <property type="entry name" value="HTH_TETR_2"/>
    <property type="match status" value="1"/>
</dbReference>
<dbReference type="Proteomes" id="UP001231362">
    <property type="component" value="Unassembled WGS sequence"/>
</dbReference>
<evidence type="ECO:0000256" key="1">
    <source>
        <dbReference type="ARBA" id="ARBA00023125"/>
    </source>
</evidence>
<evidence type="ECO:0000313" key="5">
    <source>
        <dbReference type="Proteomes" id="UP001231362"/>
    </source>
</evidence>
<dbReference type="InterPro" id="IPR001647">
    <property type="entry name" value="HTH_TetR"/>
</dbReference>
<evidence type="ECO:0000259" key="3">
    <source>
        <dbReference type="PROSITE" id="PS50977"/>
    </source>
</evidence>
<accession>A0ABT9UZ47</accession>
<dbReference type="Gene3D" id="1.10.357.10">
    <property type="entry name" value="Tetracycline Repressor, domain 2"/>
    <property type="match status" value="1"/>
</dbReference>
<reference evidence="4 5" key="1">
    <citation type="submission" date="2023-07" db="EMBL/GenBank/DDBJ databases">
        <title>Genomic Encyclopedia of Type Strains, Phase IV (KMG-IV): sequencing the most valuable type-strain genomes for metagenomic binning, comparative biology and taxonomic classification.</title>
        <authorList>
            <person name="Goeker M."/>
        </authorList>
    </citation>
    <scope>NUCLEOTIDE SEQUENCE [LARGE SCALE GENOMIC DNA]</scope>
    <source>
        <strain evidence="4 5">DSM 23948</strain>
    </source>
</reference>
<dbReference type="RefSeq" id="WP_307148604.1">
    <property type="nucleotide sequence ID" value="NZ_JAUSTU010000001.1"/>
</dbReference>
<keyword evidence="5" id="KW-1185">Reference proteome</keyword>
<name>A0ABT9UZ47_9BACL</name>
<dbReference type="InterPro" id="IPR009057">
    <property type="entry name" value="Homeodomain-like_sf"/>
</dbReference>
<feature type="domain" description="HTH tetR-type" evidence="3">
    <location>
        <begin position="38"/>
        <end position="98"/>
    </location>
</feature>
<dbReference type="SUPFAM" id="SSF46689">
    <property type="entry name" value="Homeodomain-like"/>
    <property type="match status" value="1"/>
</dbReference>
<evidence type="ECO:0000313" key="4">
    <source>
        <dbReference type="EMBL" id="MDQ0153984.1"/>
    </source>
</evidence>
<dbReference type="Pfam" id="PF00440">
    <property type="entry name" value="TetR_N"/>
    <property type="match status" value="1"/>
</dbReference>
<evidence type="ECO:0000256" key="2">
    <source>
        <dbReference type="PROSITE-ProRule" id="PRU00335"/>
    </source>
</evidence>
<comment type="caution">
    <text evidence="4">The sequence shown here is derived from an EMBL/GenBank/DDBJ whole genome shotgun (WGS) entry which is preliminary data.</text>
</comment>
<feature type="DNA-binding region" description="H-T-H motif" evidence="2">
    <location>
        <begin position="61"/>
        <end position="80"/>
    </location>
</feature>
<organism evidence="4 5">
    <name type="scientific">Anoxybacillus andreesenii</name>
    <dbReference type="NCBI Taxonomy" id="1325932"/>
    <lineage>
        <taxon>Bacteria</taxon>
        <taxon>Bacillati</taxon>
        <taxon>Bacillota</taxon>
        <taxon>Bacilli</taxon>
        <taxon>Bacillales</taxon>
        <taxon>Anoxybacillaceae</taxon>
        <taxon>Anoxybacillus</taxon>
    </lineage>
</organism>
<protein>
    <submittedName>
        <fullName evidence="4">AcrR family transcriptional regulator</fullName>
    </submittedName>
</protein>
<gene>
    <name evidence="4" type="ORF">J2S07_000282</name>
</gene>